<dbReference type="SUPFAM" id="SSF54593">
    <property type="entry name" value="Glyoxalase/Bleomycin resistance protein/Dihydroxybiphenyl dioxygenase"/>
    <property type="match status" value="1"/>
</dbReference>
<gene>
    <name evidence="2" type="ORF">JJB09_07095</name>
</gene>
<dbReference type="Gene3D" id="3.10.180.10">
    <property type="entry name" value="2,3-Dihydroxybiphenyl 1,2-Dioxygenase, domain 1"/>
    <property type="match status" value="1"/>
</dbReference>
<dbReference type="Pfam" id="PF00903">
    <property type="entry name" value="Glyoxalase"/>
    <property type="match status" value="1"/>
</dbReference>
<evidence type="ECO:0000313" key="2">
    <source>
        <dbReference type="EMBL" id="MBL0371791.1"/>
    </source>
</evidence>
<dbReference type="RefSeq" id="WP_201655233.1">
    <property type="nucleotide sequence ID" value="NZ_JAEQNC010000003.1"/>
</dbReference>
<organism evidence="2 3">
    <name type="scientific">Rhizobium setariae</name>
    <dbReference type="NCBI Taxonomy" id="2801340"/>
    <lineage>
        <taxon>Bacteria</taxon>
        <taxon>Pseudomonadati</taxon>
        <taxon>Pseudomonadota</taxon>
        <taxon>Alphaproteobacteria</taxon>
        <taxon>Hyphomicrobiales</taxon>
        <taxon>Rhizobiaceae</taxon>
        <taxon>Rhizobium/Agrobacterium group</taxon>
        <taxon>Rhizobium</taxon>
    </lineage>
</organism>
<accession>A0A936YS13</accession>
<dbReference type="InterPro" id="IPR004360">
    <property type="entry name" value="Glyas_Fos-R_dOase_dom"/>
</dbReference>
<comment type="caution">
    <text evidence="2">The sequence shown here is derived from an EMBL/GenBank/DDBJ whole genome shotgun (WGS) entry which is preliminary data.</text>
</comment>
<name>A0A936YS13_9HYPH</name>
<dbReference type="Proteomes" id="UP000633219">
    <property type="component" value="Unassembled WGS sequence"/>
</dbReference>
<keyword evidence="3" id="KW-1185">Reference proteome</keyword>
<dbReference type="InterPro" id="IPR029068">
    <property type="entry name" value="Glyas_Bleomycin-R_OHBP_Dase"/>
</dbReference>
<proteinExistence type="predicted"/>
<evidence type="ECO:0000313" key="3">
    <source>
        <dbReference type="Proteomes" id="UP000633219"/>
    </source>
</evidence>
<dbReference type="EMBL" id="JAEQNC010000003">
    <property type="protein sequence ID" value="MBL0371791.1"/>
    <property type="molecule type" value="Genomic_DNA"/>
</dbReference>
<feature type="domain" description="VOC" evidence="1">
    <location>
        <begin position="7"/>
        <end position="133"/>
    </location>
</feature>
<dbReference type="InterPro" id="IPR037523">
    <property type="entry name" value="VOC_core"/>
</dbReference>
<reference evidence="2" key="1">
    <citation type="submission" date="2021-01" db="EMBL/GenBank/DDBJ databases">
        <title>Rhizobium sp. strain KVB221 16S ribosomal RNA gene Genome sequencing and assembly.</title>
        <authorList>
            <person name="Kang M."/>
        </authorList>
    </citation>
    <scope>NUCLEOTIDE SEQUENCE</scope>
    <source>
        <strain evidence="2">KVB221</strain>
    </source>
</reference>
<dbReference type="PROSITE" id="PS51819">
    <property type="entry name" value="VOC"/>
    <property type="match status" value="1"/>
</dbReference>
<protein>
    <submittedName>
        <fullName evidence="2">VOC family protein</fullName>
    </submittedName>
</protein>
<evidence type="ECO:0000259" key="1">
    <source>
        <dbReference type="PROSITE" id="PS51819"/>
    </source>
</evidence>
<dbReference type="PANTHER" id="PTHR21366:SF22">
    <property type="entry name" value="VOC DOMAIN-CONTAINING PROTEIN"/>
    <property type="match status" value="1"/>
</dbReference>
<dbReference type="AlphaFoldDB" id="A0A936YS13"/>
<dbReference type="PANTHER" id="PTHR21366">
    <property type="entry name" value="GLYOXALASE FAMILY PROTEIN"/>
    <property type="match status" value="1"/>
</dbReference>
<dbReference type="InterPro" id="IPR050383">
    <property type="entry name" value="GlyoxalaseI/FosfomycinResist"/>
</dbReference>
<sequence>MAKAPTQILESALYADDLDAAEAFYGGVLGLEKISRAGNRHVFYRCGPGVLLIFNPAETIVPPAPGHPLQVPPHGTRGSGHLCFRASSVEIDVWRQRLEAAGVAIEAIADWPGGGRSIYFRDPAGNSLEFAEARIWGIEQDEHAQA</sequence>